<dbReference type="InterPro" id="IPR050155">
    <property type="entry name" value="HAD-like_hydrolase_sf"/>
</dbReference>
<dbReference type="SFLD" id="SFLDG01129">
    <property type="entry name" value="C1.5:_HAD__Beta-PGM__Phosphata"/>
    <property type="match status" value="1"/>
</dbReference>
<dbReference type="InterPro" id="IPR041492">
    <property type="entry name" value="HAD_2"/>
</dbReference>
<sequence>MTDGSRSTLQLLRTAKLVFWDFDGVIKDSVSVKTQAFERLFLPYGREVASKVREHHEANGGMSRFDKMPVYLQWAGQEVTEASVQKFCDRFSELALQAVIDAPWVSGVHAYIERHHREQPFVLVTATPQAEIETILTATGIAQCFREVHGSPTTKTAAIADTLARWQLDPGATVFVGDASADLAAAKTNQVTFVLRRTPLNERLRDGFAGPSFDDLEAGS</sequence>
<comment type="caution">
    <text evidence="5">The sequence shown here is derived from an EMBL/GenBank/DDBJ whole genome shotgun (WGS) entry which is preliminary data.</text>
</comment>
<dbReference type="PANTHER" id="PTHR43434">
    <property type="entry name" value="PHOSPHOGLYCOLATE PHOSPHATASE"/>
    <property type="match status" value="1"/>
</dbReference>
<dbReference type="Proteomes" id="UP001595904">
    <property type="component" value="Unassembled WGS sequence"/>
</dbReference>
<dbReference type="SUPFAM" id="SSF56784">
    <property type="entry name" value="HAD-like"/>
    <property type="match status" value="1"/>
</dbReference>
<comment type="catalytic activity">
    <reaction evidence="1">
        <text>2-phosphoglycolate + H2O = glycolate + phosphate</text>
        <dbReference type="Rhea" id="RHEA:14369"/>
        <dbReference type="ChEBI" id="CHEBI:15377"/>
        <dbReference type="ChEBI" id="CHEBI:29805"/>
        <dbReference type="ChEBI" id="CHEBI:43474"/>
        <dbReference type="ChEBI" id="CHEBI:58033"/>
        <dbReference type="EC" id="3.1.3.18"/>
    </reaction>
</comment>
<dbReference type="SFLD" id="SFLDS00003">
    <property type="entry name" value="Haloacid_Dehalogenase"/>
    <property type="match status" value="1"/>
</dbReference>
<dbReference type="Gene3D" id="3.40.50.1000">
    <property type="entry name" value="HAD superfamily/HAD-like"/>
    <property type="match status" value="1"/>
</dbReference>
<evidence type="ECO:0000256" key="1">
    <source>
        <dbReference type="ARBA" id="ARBA00000830"/>
    </source>
</evidence>
<dbReference type="InterPro" id="IPR023214">
    <property type="entry name" value="HAD_sf"/>
</dbReference>
<name>A0ABV8T0F3_9GAMM</name>
<dbReference type="Pfam" id="PF13419">
    <property type="entry name" value="HAD_2"/>
    <property type="match status" value="1"/>
</dbReference>
<comment type="similarity">
    <text evidence="3">Belongs to the HAD-like hydrolase superfamily. CbbY/CbbZ/Gph/YieH family.</text>
</comment>
<comment type="pathway">
    <text evidence="2">Organic acid metabolism; glycolate biosynthesis; glycolate from 2-phosphoglycolate: step 1/1.</text>
</comment>
<proteinExistence type="inferred from homology"/>
<accession>A0ABV8T0F3</accession>
<dbReference type="InterPro" id="IPR023198">
    <property type="entry name" value="PGP-like_dom2"/>
</dbReference>
<dbReference type="RefSeq" id="WP_380603658.1">
    <property type="nucleotide sequence ID" value="NZ_JBHSDU010000015.1"/>
</dbReference>
<dbReference type="EMBL" id="JBHSDU010000015">
    <property type="protein sequence ID" value="MFC4313386.1"/>
    <property type="molecule type" value="Genomic_DNA"/>
</dbReference>
<dbReference type="EC" id="3.1.3.18" evidence="4"/>
<gene>
    <name evidence="5" type="ORF">ACFPN2_30195</name>
</gene>
<keyword evidence="6" id="KW-1185">Reference proteome</keyword>
<dbReference type="InterPro" id="IPR036412">
    <property type="entry name" value="HAD-like_sf"/>
</dbReference>
<keyword evidence="5" id="KW-0378">Hydrolase</keyword>
<reference evidence="6" key="1">
    <citation type="journal article" date="2019" name="Int. J. Syst. Evol. Microbiol.">
        <title>The Global Catalogue of Microorganisms (GCM) 10K type strain sequencing project: providing services to taxonomists for standard genome sequencing and annotation.</title>
        <authorList>
            <consortium name="The Broad Institute Genomics Platform"/>
            <consortium name="The Broad Institute Genome Sequencing Center for Infectious Disease"/>
            <person name="Wu L."/>
            <person name="Ma J."/>
        </authorList>
    </citation>
    <scope>NUCLEOTIDE SEQUENCE [LARGE SCALE GENOMIC DNA]</scope>
    <source>
        <strain evidence="6">CGMCC 1.10759</strain>
    </source>
</reference>
<evidence type="ECO:0000256" key="4">
    <source>
        <dbReference type="ARBA" id="ARBA00013078"/>
    </source>
</evidence>
<evidence type="ECO:0000256" key="3">
    <source>
        <dbReference type="ARBA" id="ARBA00006171"/>
    </source>
</evidence>
<dbReference type="GO" id="GO:0016787">
    <property type="term" value="F:hydrolase activity"/>
    <property type="evidence" value="ECO:0007669"/>
    <property type="project" value="UniProtKB-KW"/>
</dbReference>
<evidence type="ECO:0000313" key="6">
    <source>
        <dbReference type="Proteomes" id="UP001595904"/>
    </source>
</evidence>
<evidence type="ECO:0000256" key="2">
    <source>
        <dbReference type="ARBA" id="ARBA00004818"/>
    </source>
</evidence>
<organism evidence="5 6">
    <name type="scientific">Steroidobacter flavus</name>
    <dbReference type="NCBI Taxonomy" id="1842136"/>
    <lineage>
        <taxon>Bacteria</taxon>
        <taxon>Pseudomonadati</taxon>
        <taxon>Pseudomonadota</taxon>
        <taxon>Gammaproteobacteria</taxon>
        <taxon>Steroidobacterales</taxon>
        <taxon>Steroidobacteraceae</taxon>
        <taxon>Steroidobacter</taxon>
    </lineage>
</organism>
<dbReference type="Gene3D" id="1.10.150.240">
    <property type="entry name" value="Putative phosphatase, domain 2"/>
    <property type="match status" value="1"/>
</dbReference>
<dbReference type="PANTHER" id="PTHR43434:SF1">
    <property type="entry name" value="PHOSPHOGLYCOLATE PHOSPHATASE"/>
    <property type="match status" value="1"/>
</dbReference>
<protein>
    <recommendedName>
        <fullName evidence="4">phosphoglycolate phosphatase</fullName>
        <ecNumber evidence="4">3.1.3.18</ecNumber>
    </recommendedName>
</protein>
<evidence type="ECO:0000313" key="5">
    <source>
        <dbReference type="EMBL" id="MFC4313386.1"/>
    </source>
</evidence>